<comment type="caution">
    <text evidence="5">The sequence shown here is derived from an EMBL/GenBank/DDBJ whole genome shotgun (WGS) entry which is preliminary data.</text>
</comment>
<feature type="repeat" description="ANK" evidence="2">
    <location>
        <begin position="1637"/>
        <end position="1669"/>
    </location>
</feature>
<dbReference type="Pfam" id="PF12796">
    <property type="entry name" value="Ank_2"/>
    <property type="match status" value="5"/>
</dbReference>
<sequence length="3340" mass="370847">MALAKGLWDHAFQSLSLELQANLNAMRTHKRDVLDAVLKDAESKRTLSTQKRWKYTKPNGDIIIVRDVLEKIVGWVEKFKDTGDTIVQYDPGHAALPWAAVRFLLKVAVSEIQIFAALVDDLEYIARMMVRYRAFEGLYLRGTQSETEKKLEDALTCLYVEILTHLSIAVKFFQQRTLVRLLKSPFRSVDEERAKAMSAREKEVDAFARLVDADILRSIEAGFTRISTQTSRELSKERYNDVLEWLAVAPYYLHHQFLAQSRLPNAGQWLLSHTEYRNWQASSAPSLLLVDGIPGSGKSTLCSVVVDFFLKTASNVSSSAPFGYFYYCVRLILELAEENPMTIIIDGLDAVDDTERPVLIEALREIISKADNVVNILVTTRNSSRAAAIPAAEFHIQITSQENQGDMVVLIDHLVESAVTRAGEMFLWARLQTDRICRETVESDVITALRCNLPEEIDQLYRQNLNRILDSGDVAREIASKLLSWLLFMREPLTPRALLGALAAGKDPTLDLTQAMATCSNFIILDTKCNVIRFAHQSVQDFLSRHHAFAPAKSHRLLATCCMEACLRGPSTIFDQHLKIPSDDFYVYAAMYWPTHTEISQRLHDSTPETKALIRVVTLFIFDEQWDQTLAFDSWVNNGRALVQILRRDHVMKPTLDAIPETDSSFLFVLSMFGLCDILVPALSNIVGLDLNQRNELGHTPVYLAAAFGHPRTVESLVEHGANINVECGKHGSPLHVACFQGHLEVVRTLLHLGAQARCGSVYKSALEAALRGGKEDAALYLVDLTQNVDTEDDYEKALGQAALQGFIKVTHKLQSSRFSSSTKETDRMRQKIWKTIQGGQVGVLRQFLDRDATNSEYLPSDAIALATLHNDKNMVSFLLDQGMDLEVVGDFGSPLRTAALLNFQSIVRLLVARGARINASESFGAALQAAALNGHTSLARFLIQEGAEVNQRSGFYGSALQAAAYHGHLDTVEMLIDSNANVDSDGYSRSALHAAAEGGHEDVIMLILRKTKRLDSCVAQVVAKTAGSYSPFKGLLRDASPGRTRSRDAEGWQVQDGAHSAKESMIDMESISRASDSEITSDQTREDDSAFDSRNDRWENSSPLVAAASSGQEKTVDWLLRQEQGPLFASDDQIKSAVSAASEQRHLSVVYILLGFVAKRPKTDDRTDRSASSIALDVDTALKLASKYFTASENSALSNKFSTTVRKYYHTDVCKEELLQDLEFSCKTGDIPLATAILETEHQILLSTDEVTAALQICGWRGQITVARLLLESSILRDRKPLSGENAFVSAAEGGFVDSMKLFVSHWPQLSTTQEATSRALVESSTHGHIDAIKYLVLELKADVNTPSPGRHFNRRLQSMGMMPSVLDHMSDFDPYVRFDPTLGKDLTLDKSGVWGGISPLQAGLHCFAHRLHPYSGSHFGYAGSRETNQSQQEDTISFLLENGAAPDDPGGQRAVPVLVAAKLCSPRILQMLISAGADVNATWLGKPAQGSLETQNISTGTSRRLESYSTRSAVFEASGRELCGLPILSRLVASGAAIPEDVDEQNRVLSQALEFFEVSKYGASDDRFEYSSSLVEVFTEGPGSVLFFLLSRMPRVKATDTRWSLVLQMAAFLDQTSFVDLLLSRGVDVNSEGHYYGTALQAAARCGHTAMTQKLLDAGAKVNVTGGEWQTALRAAIVDGHGAIVHLLLDHGADLRFDNTIYQADASEKLMSPLQLAVQSGRIDIVKRILAKDADPALSVSEGTCNPLIIAASNGVVEIVKVLLNAGASVNVHGKPPYPDLPAFAEEASPIHAAIFAGHLDILDLLLSSGADIECDVDGSGTPLAAAATTGNIQVVRRLISAGAKTDDSTALAKAVLNNHIEAAKVLIASGAKPKGAVSLACSFGDLDIIELLIEKSLDIDEPEAVFNEVLEAYPLTDSVYELLLEYAMSTMHQFLLACAAASPASVELLLKQGMFDVNEADQYSGDYPLQIAALHLRPTAVRTLVSHGANIDCESLSHGTPLNTALKARAAQILKTMEGESIRRIVSELSLPETHKKREMDGDLFWEPDQPEPDSDCESIVMHLIAHGADTSQVEPALGPPLHLACLLGYKAVVESLLSREQTLSLTLGHFEKPLFAAIQGRNSHITSILLQHEPPLDYVHAEYGTALHHACTVQDGASVELLLQHGANATLRDMRGRTPLTVALQIELERQAPESREHAPLSVEISDDDLVAAASLSRIYSRNQLLCLDRSRLTPQDQPVADALEMMLDEDPSTTVSPEIFLHIFHTGTSAALHLLNLLERHEKRIFFTGSIQVAIGDAYKLESQQIIRERFYHLQAESENENDPWTSLLPVGLEFYSLYATMTPFQLVMNSKKQPAISLCNGLESCSEHQIQRAANEDHVVKILVAVKALCEVCKSDGDELLRIIKKLRTKPDAKGKWDSFRVALKKAWEKTSIDELEARLSRTQVTLTLHICTLTHYCNRGQSNRLQHLQDQSLLLQSNQADALRRISNGIDDLQKRVREGREAANAQLLTGFFSMDDVHRLQEKMQSLSLSEQHVAKQQVMLESLTFDSRPVRHAQIVTAHEKTFQWALKTGLDQSRGPGIGDWLRNGKGVFWVSGKPGSGKSTLMKYITDSAITSKLVDEWAQPGKAVVASHFFWIAGTSMQKSQQGLLQTLLYDIFRKRPYLIDQICGKRLASSQPGRPWSLAELHGTLQTVATMAHDRLKFCFIIDGMDEYSGDHEDRIQLCKTFKDLARSKNIKLLLSSRSWNVFEEEFGIGFPKIYMQDLTRDDIESFVTARLEEHARWAVISANHSQGQWLISEIAAKSNGVFLWVFLVTKLLREGLTNRDAFVDLRRRLQSFPSELDSFFMNILEGVEPFYHSHMSTALQLASASTKSQMSFLVYSFHFQEYEDPEYAIKHAIRFMDNDEIQEMKDTTSWRLDSRTRGLLEVNPDGNVTFLHRTVRDFLNTQEMHNFLVAKTDPHLNFRPSLSILKAYIALIKTSSVPDRVTRISFGKFKSAHSSSKSQHVMTDLLERALQYAGELESHISHDLRHHPLLDELDRSLLCLVSGDTCKFVPGPRSFLKQAVLREQLVQFRLFDYLNSKLDSEPDFLKNIGSLPVMHLLSPDPTNGAPLQRGQGIGVLVSLLETRGMDPNKKEEFTGPSPWKELLKHICHSWFSNKKNGIRNLSFLLEERILRLFLKAGADVNLHIRSLFGTWRSMPASVVYMQFCFDVFDQSPPLQALYLDILSEFLRLSHSGTLEEVCNEFGAVLSNDLHWNLAFFSKVKSAIMLSLDSHGPEAAQARQSLDEVATRVFPLELYTPLEVATTSSRKGKRKRTTGSGARKRKNQQQR</sequence>
<dbReference type="InterPro" id="IPR027417">
    <property type="entry name" value="P-loop_NTPase"/>
</dbReference>
<dbReference type="Gene3D" id="3.40.50.300">
    <property type="entry name" value="P-loop containing nucleotide triphosphate hydrolases"/>
    <property type="match status" value="1"/>
</dbReference>
<evidence type="ECO:0000256" key="2">
    <source>
        <dbReference type="PROSITE-ProRule" id="PRU00023"/>
    </source>
</evidence>
<feature type="domain" description="AAA+ ATPase" evidence="4">
    <location>
        <begin position="284"/>
        <end position="402"/>
    </location>
</feature>
<keyword evidence="1" id="KW-0677">Repeat</keyword>
<feature type="repeat" description="ANK" evidence="2">
    <location>
        <begin position="1967"/>
        <end position="1999"/>
    </location>
</feature>
<feature type="compositionally biased region" description="Basic residues" evidence="3">
    <location>
        <begin position="3319"/>
        <end position="3340"/>
    </location>
</feature>
<organism evidence="5 6">
    <name type="scientific">Diaporthe australafricana</name>
    <dbReference type="NCBI Taxonomy" id="127596"/>
    <lineage>
        <taxon>Eukaryota</taxon>
        <taxon>Fungi</taxon>
        <taxon>Dikarya</taxon>
        <taxon>Ascomycota</taxon>
        <taxon>Pezizomycotina</taxon>
        <taxon>Sordariomycetes</taxon>
        <taxon>Sordariomycetidae</taxon>
        <taxon>Diaporthales</taxon>
        <taxon>Diaporthaceae</taxon>
        <taxon>Diaporthe</taxon>
    </lineage>
</organism>
<feature type="repeat" description="ANK" evidence="2">
    <location>
        <begin position="1788"/>
        <end position="1820"/>
    </location>
</feature>
<feature type="region of interest" description="Disordered" evidence="3">
    <location>
        <begin position="3315"/>
        <end position="3340"/>
    </location>
</feature>
<dbReference type="InterPro" id="IPR003593">
    <property type="entry name" value="AAA+_ATPase"/>
</dbReference>
<dbReference type="PROSITE" id="PS50297">
    <property type="entry name" value="ANK_REP_REGION"/>
    <property type="match status" value="9"/>
</dbReference>
<dbReference type="Pfam" id="PF25053">
    <property type="entry name" value="DUF7791"/>
    <property type="match status" value="1"/>
</dbReference>
<gene>
    <name evidence="5" type="ORF">Daus18300_012665</name>
</gene>
<feature type="repeat" description="ANK" evidence="2">
    <location>
        <begin position="959"/>
        <end position="988"/>
    </location>
</feature>
<evidence type="ECO:0000313" key="5">
    <source>
        <dbReference type="EMBL" id="KAL1851056.1"/>
    </source>
</evidence>
<feature type="repeat" description="ANK" evidence="2">
    <location>
        <begin position="1821"/>
        <end position="1853"/>
    </location>
</feature>
<dbReference type="SMART" id="SM00382">
    <property type="entry name" value="AAA"/>
    <property type="match status" value="1"/>
</dbReference>
<feature type="repeat" description="ANK" evidence="2">
    <location>
        <begin position="1745"/>
        <end position="1777"/>
    </location>
</feature>
<feature type="repeat" description="ANK" evidence="2">
    <location>
        <begin position="1670"/>
        <end position="1702"/>
    </location>
</feature>
<keyword evidence="6" id="KW-1185">Reference proteome</keyword>
<feature type="repeat" description="ANK" evidence="2">
    <location>
        <begin position="2146"/>
        <end position="2178"/>
    </location>
</feature>
<dbReference type="PROSITE" id="PS50088">
    <property type="entry name" value="ANK_REPEAT"/>
    <property type="match status" value="12"/>
</dbReference>
<proteinExistence type="predicted"/>
<dbReference type="SMART" id="SM00248">
    <property type="entry name" value="ANK"/>
    <property type="match status" value="26"/>
</dbReference>
<evidence type="ECO:0000256" key="1">
    <source>
        <dbReference type="ARBA" id="ARBA00022737"/>
    </source>
</evidence>
<feature type="region of interest" description="Disordered" evidence="3">
    <location>
        <begin position="1039"/>
        <end position="1098"/>
    </location>
</feature>
<dbReference type="Gene3D" id="1.25.40.20">
    <property type="entry name" value="Ankyrin repeat-containing domain"/>
    <property type="match status" value="9"/>
</dbReference>
<feature type="repeat" description="ANK" evidence="2">
    <location>
        <begin position="891"/>
        <end position="923"/>
    </location>
</feature>
<name>A0ABR3W1U2_9PEZI</name>
<dbReference type="PANTHER" id="PTHR10039:SF5">
    <property type="entry name" value="NACHT DOMAIN-CONTAINING PROTEIN"/>
    <property type="match status" value="1"/>
</dbReference>
<dbReference type="InterPro" id="IPR002110">
    <property type="entry name" value="Ankyrin_rpt"/>
</dbReference>
<dbReference type="InterPro" id="IPR056125">
    <property type="entry name" value="DUF7708"/>
</dbReference>
<feature type="repeat" description="ANK" evidence="2">
    <location>
        <begin position="697"/>
        <end position="729"/>
    </location>
</feature>
<feature type="repeat" description="ANK" evidence="2">
    <location>
        <begin position="730"/>
        <end position="756"/>
    </location>
</feature>
<dbReference type="Pfam" id="PF24809">
    <property type="entry name" value="DUF7708"/>
    <property type="match status" value="1"/>
</dbReference>
<dbReference type="InterPro" id="IPR056693">
    <property type="entry name" value="DUF7791"/>
</dbReference>
<dbReference type="SUPFAM" id="SSF52540">
    <property type="entry name" value="P-loop containing nucleoside triphosphate hydrolases"/>
    <property type="match status" value="2"/>
</dbReference>
<dbReference type="PANTHER" id="PTHR10039">
    <property type="entry name" value="AMELOGENIN"/>
    <property type="match status" value="1"/>
</dbReference>
<dbReference type="InterPro" id="IPR036770">
    <property type="entry name" value="Ankyrin_rpt-contain_sf"/>
</dbReference>
<feature type="repeat" description="ANK" evidence="2">
    <location>
        <begin position="923"/>
        <end position="955"/>
    </location>
</feature>
<protein>
    <recommendedName>
        <fullName evidence="4">AAA+ ATPase domain-containing protein</fullName>
    </recommendedName>
</protein>
<feature type="compositionally biased region" description="Polar residues" evidence="3">
    <location>
        <begin position="1073"/>
        <end position="1083"/>
    </location>
</feature>
<evidence type="ECO:0000313" key="6">
    <source>
        <dbReference type="Proteomes" id="UP001583177"/>
    </source>
</evidence>
<dbReference type="InterPro" id="IPR056884">
    <property type="entry name" value="NPHP3-like_N"/>
</dbReference>
<reference evidence="5 6" key="1">
    <citation type="journal article" date="2024" name="IMA Fungus">
        <title>IMA Genome - F19 : A genome assembly and annotation guide to empower mycologists, including annotated draft genome sequences of Ceratocystis pirilliformis, Diaporthe australafricana, Fusarium ophioides, Paecilomyces lecythidis, and Sporothrix stenoceras.</title>
        <authorList>
            <person name="Aylward J."/>
            <person name="Wilson A.M."/>
            <person name="Visagie C.M."/>
            <person name="Spraker J."/>
            <person name="Barnes I."/>
            <person name="Buitendag C."/>
            <person name="Ceriani C."/>
            <person name="Del Mar Angel L."/>
            <person name="du Plessis D."/>
            <person name="Fuchs T."/>
            <person name="Gasser K."/>
            <person name="Kramer D."/>
            <person name="Li W."/>
            <person name="Munsamy K."/>
            <person name="Piso A."/>
            <person name="Price J.L."/>
            <person name="Sonnekus B."/>
            <person name="Thomas C."/>
            <person name="van der Nest A."/>
            <person name="van Dijk A."/>
            <person name="van Heerden A."/>
            <person name="van Vuuren N."/>
            <person name="Yilmaz N."/>
            <person name="Duong T.A."/>
            <person name="van der Merwe N.A."/>
            <person name="Wingfield M.J."/>
            <person name="Wingfield B.D."/>
        </authorList>
    </citation>
    <scope>NUCLEOTIDE SEQUENCE [LARGE SCALE GENOMIC DNA]</scope>
    <source>
        <strain evidence="5 6">CMW 18300</strain>
    </source>
</reference>
<dbReference type="Pfam" id="PF24883">
    <property type="entry name" value="NPHP3_N"/>
    <property type="match status" value="2"/>
</dbReference>
<evidence type="ECO:0000259" key="4">
    <source>
        <dbReference type="SMART" id="SM00382"/>
    </source>
</evidence>
<feature type="compositionally biased region" description="Basic and acidic residues" evidence="3">
    <location>
        <begin position="1084"/>
        <end position="1098"/>
    </location>
</feature>
<dbReference type="Proteomes" id="UP001583177">
    <property type="component" value="Unassembled WGS sequence"/>
</dbReference>
<dbReference type="SUPFAM" id="SSF48403">
    <property type="entry name" value="Ankyrin repeat"/>
    <property type="match status" value="4"/>
</dbReference>
<dbReference type="EMBL" id="JAWRVE010000177">
    <property type="protein sequence ID" value="KAL1851056.1"/>
    <property type="molecule type" value="Genomic_DNA"/>
</dbReference>
<evidence type="ECO:0000256" key="3">
    <source>
        <dbReference type="SAM" id="MobiDB-lite"/>
    </source>
</evidence>
<keyword evidence="2" id="KW-0040">ANK repeat</keyword>
<accession>A0ABR3W1U2</accession>